<keyword evidence="10" id="KW-1185">Reference proteome</keyword>
<dbReference type="PROSITE" id="PS50112">
    <property type="entry name" value="PAS"/>
    <property type="match status" value="7"/>
</dbReference>
<feature type="domain" description="PAS" evidence="7">
    <location>
        <begin position="725"/>
        <end position="796"/>
    </location>
</feature>
<accession>A0ABT8M6Z3</accession>
<feature type="domain" description="PAS" evidence="7">
    <location>
        <begin position="854"/>
        <end position="924"/>
    </location>
</feature>
<feature type="domain" description="PAS" evidence="7">
    <location>
        <begin position="44"/>
        <end position="118"/>
    </location>
</feature>
<evidence type="ECO:0000259" key="8">
    <source>
        <dbReference type="PROSITE" id="PS50113"/>
    </source>
</evidence>
<dbReference type="Pfam" id="PF08448">
    <property type="entry name" value="PAS_4"/>
    <property type="match status" value="4"/>
</dbReference>
<dbReference type="PANTHER" id="PTHR43304">
    <property type="entry name" value="PHYTOCHROME-LIKE PROTEIN CPH1"/>
    <property type="match status" value="1"/>
</dbReference>
<keyword evidence="3" id="KW-0597">Phosphoprotein</keyword>
<feature type="domain" description="PAC" evidence="8">
    <location>
        <begin position="928"/>
        <end position="980"/>
    </location>
</feature>
<dbReference type="InterPro" id="IPR000014">
    <property type="entry name" value="PAS"/>
</dbReference>
<feature type="domain" description="PAS" evidence="7">
    <location>
        <begin position="354"/>
        <end position="424"/>
    </location>
</feature>
<feature type="domain" description="PAS" evidence="7">
    <location>
        <begin position="981"/>
        <end position="1017"/>
    </location>
</feature>
<evidence type="ECO:0000256" key="5">
    <source>
        <dbReference type="ARBA" id="ARBA00022777"/>
    </source>
</evidence>
<evidence type="ECO:0000256" key="6">
    <source>
        <dbReference type="SAM" id="Coils"/>
    </source>
</evidence>
<dbReference type="NCBIfam" id="TIGR00229">
    <property type="entry name" value="sensory_box"/>
    <property type="match status" value="7"/>
</dbReference>
<proteinExistence type="predicted"/>
<evidence type="ECO:0000256" key="2">
    <source>
        <dbReference type="ARBA" id="ARBA00012438"/>
    </source>
</evidence>
<gene>
    <name evidence="9" type="ORF">FGU65_02075</name>
</gene>
<dbReference type="PANTHER" id="PTHR43304:SF1">
    <property type="entry name" value="PAC DOMAIN-CONTAINING PROTEIN"/>
    <property type="match status" value="1"/>
</dbReference>
<dbReference type="InterPro" id="IPR000700">
    <property type="entry name" value="PAS-assoc_C"/>
</dbReference>
<comment type="caution">
    <text evidence="9">The sequence shown here is derived from an EMBL/GenBank/DDBJ whole genome shotgun (WGS) entry which is preliminary data.</text>
</comment>
<evidence type="ECO:0000259" key="7">
    <source>
        <dbReference type="PROSITE" id="PS50112"/>
    </source>
</evidence>
<protein>
    <recommendedName>
        <fullName evidence="2">histidine kinase</fullName>
        <ecNumber evidence="2">2.7.13.3</ecNumber>
    </recommendedName>
</protein>
<dbReference type="SUPFAM" id="SSF55785">
    <property type="entry name" value="PYP-like sensor domain (PAS domain)"/>
    <property type="match status" value="7"/>
</dbReference>
<dbReference type="SMART" id="SM00086">
    <property type="entry name" value="PAC"/>
    <property type="match status" value="6"/>
</dbReference>
<dbReference type="InterPro" id="IPR052162">
    <property type="entry name" value="Sensor_kinase/Photoreceptor"/>
</dbReference>
<dbReference type="Pfam" id="PF00989">
    <property type="entry name" value="PAS"/>
    <property type="match status" value="1"/>
</dbReference>
<feature type="domain" description="PAC" evidence="8">
    <location>
        <begin position="672"/>
        <end position="724"/>
    </location>
</feature>
<dbReference type="Proteomes" id="UP001168338">
    <property type="component" value="Unassembled WGS sequence"/>
</dbReference>
<dbReference type="InterPro" id="IPR013767">
    <property type="entry name" value="PAS_fold"/>
</dbReference>
<name>A0ABT8M6Z3_9EURY</name>
<reference evidence="9" key="1">
    <citation type="submission" date="2019-05" db="EMBL/GenBank/DDBJ databases">
        <title>Methanoculleus sp. FWC-SCC1, a methanogenic archaeon isolated from deep marine cold seep.</title>
        <authorList>
            <person name="Chen Y.-W."/>
            <person name="Chen S.-C."/>
            <person name="Teng N.-H."/>
            <person name="Lai M.-C."/>
        </authorList>
    </citation>
    <scope>NUCLEOTIDE SEQUENCE</scope>
    <source>
        <strain evidence="9">FWC-SCC1</strain>
    </source>
</reference>
<dbReference type="CDD" id="cd00130">
    <property type="entry name" value="PAS"/>
    <property type="match status" value="6"/>
</dbReference>
<feature type="coiled-coil region" evidence="6">
    <location>
        <begin position="462"/>
        <end position="489"/>
    </location>
</feature>
<dbReference type="EC" id="2.7.13.3" evidence="2"/>
<feature type="domain" description="PAC" evidence="8">
    <location>
        <begin position="801"/>
        <end position="853"/>
    </location>
</feature>
<dbReference type="InterPro" id="IPR013655">
    <property type="entry name" value="PAS_fold_3"/>
</dbReference>
<feature type="domain" description="PAC" evidence="8">
    <location>
        <begin position="428"/>
        <end position="478"/>
    </location>
</feature>
<dbReference type="SMART" id="SM00091">
    <property type="entry name" value="PAS"/>
    <property type="match status" value="7"/>
</dbReference>
<feature type="domain" description="PAC" evidence="8">
    <location>
        <begin position="550"/>
        <end position="600"/>
    </location>
</feature>
<dbReference type="InterPro" id="IPR013656">
    <property type="entry name" value="PAS_4"/>
</dbReference>
<dbReference type="InterPro" id="IPR035965">
    <property type="entry name" value="PAS-like_dom_sf"/>
</dbReference>
<feature type="coiled-coil region" evidence="6">
    <location>
        <begin position="708"/>
        <end position="735"/>
    </location>
</feature>
<evidence type="ECO:0000256" key="1">
    <source>
        <dbReference type="ARBA" id="ARBA00000085"/>
    </source>
</evidence>
<dbReference type="PROSITE" id="PS50113">
    <property type="entry name" value="PAC"/>
    <property type="match status" value="5"/>
</dbReference>
<keyword evidence="6" id="KW-0175">Coiled coil</keyword>
<evidence type="ECO:0000313" key="9">
    <source>
        <dbReference type="EMBL" id="MDN7023695.1"/>
    </source>
</evidence>
<feature type="domain" description="PAS" evidence="7">
    <location>
        <begin position="479"/>
        <end position="523"/>
    </location>
</feature>
<evidence type="ECO:0000256" key="4">
    <source>
        <dbReference type="ARBA" id="ARBA00022679"/>
    </source>
</evidence>
<dbReference type="SMART" id="SM00388">
    <property type="entry name" value="HisKA"/>
    <property type="match status" value="1"/>
</dbReference>
<sequence>MNLYSGALFYSPKRVYVRIVDDRSSLYQRGDNREMHAGEVSAEIRTEMFALLQGAEEATCIATPEMEVLWINPAMERLAGIAAADARGRDALRFVAERVLPQADEPCTAAITSAIRNRTEEHGIACRITEPAGEAWYAYTSRRVENGTLKGAWILQFREITEQKRSEREHGRCSDEIAFLSGAATALAALPTDADVFAVIGRYLHEIVPEAIVIVSEADIPAGTLTPRAFFGMDDCLPEIAALLGRNLTGITLNLPENIREIMARGEIEEIEGGLEAAALWQIPTGVCRRIEEFSGLGAMYCVPFTWQEEIFGTAVILTRREGTPVPFEAVDTFKNLAAIALQRNRAEETLRRGEETFRALIEKSSDFILVLDDRMTIRFASPPIERIDGFPPETLIGKSAFAMMQPEEVPRAREVLSALMQRPGGSMPLEVSFSGPRGTHVIEAMITNLLDDPQIRGIVVNARDITERKQAEEALQKAERDKALILNSTAEMFAYYDTDLRVLWVNRAAVAVIGREPEDVVGHLCYEIWHNRREVCEGCPVVLARETKTPHETEITTPDGRVFFLRGYPVLDEEGELVGLIEFAQDITEQKQAEEALRAAGAYNRSLIEANPDPLVAIGPDGRITDVNTASEQATGYARDELIGTDFSDYFTDPAEARAGYRRVFAEGQVRDYPLEIRHRDGHTMPVLYNATVYRDGEGNVAGVFAAARDITERKAMEEALRESEERYRLFLQNFQGIAFRANLDFSPVFCYGAAEAITGYTEEELFSDPGRWYRMIHPDDSPSLAETSEKLRSVPGYATEREYRIVRKDGDVRWIREMIQNVTDGAGTPIHVQGAIYDITEQKQVEQELRESEERFRRIFEESGVGILLVSQDGVILRSNPAFQQMLGYREDELAGMNIREITYPEDLPATLALYERMAEGGGGREKLEKRYITRDGRIIWGRKTVTYLRSPEGTPLSAISVVEDITGRKAMEAALQESEVRFRSIFEESPIGIGYYNADGRLIDINPAALRIFGVPDKGDVKGANLFADPNIPEEERSRLKQGEAVHYTAEFDFDLVTARGLYRTSQSGRRYLDVLVTGIRRAGESRPDGYITLISDITDRVHEENLRQKAYAQIEQNIEQFAILGDHVRQPLQVILGIVDLESNGRKEIEIIRSQVRRINEIVKQLDQGWIESREIREFLRRHELV</sequence>
<keyword evidence="4" id="KW-0808">Transferase</keyword>
<organism evidence="9 10">
    <name type="scientific">Methanoculleus frigidifontis</name>
    <dbReference type="NCBI Taxonomy" id="2584085"/>
    <lineage>
        <taxon>Archaea</taxon>
        <taxon>Methanobacteriati</taxon>
        <taxon>Methanobacteriota</taxon>
        <taxon>Stenosarchaea group</taxon>
        <taxon>Methanomicrobia</taxon>
        <taxon>Methanomicrobiales</taxon>
        <taxon>Methanomicrobiaceae</taxon>
        <taxon>Methanoculleus</taxon>
    </lineage>
</organism>
<dbReference type="InterPro" id="IPR003661">
    <property type="entry name" value="HisK_dim/P_dom"/>
</dbReference>
<dbReference type="Gene3D" id="3.30.450.20">
    <property type="entry name" value="PAS domain"/>
    <property type="match status" value="7"/>
</dbReference>
<feature type="domain" description="PAS" evidence="7">
    <location>
        <begin position="601"/>
        <end position="655"/>
    </location>
</feature>
<evidence type="ECO:0000256" key="3">
    <source>
        <dbReference type="ARBA" id="ARBA00022553"/>
    </source>
</evidence>
<comment type="catalytic activity">
    <reaction evidence="1">
        <text>ATP + protein L-histidine = ADP + protein N-phospho-L-histidine.</text>
        <dbReference type="EC" id="2.7.13.3"/>
    </reaction>
</comment>
<dbReference type="InterPro" id="IPR001610">
    <property type="entry name" value="PAC"/>
</dbReference>
<dbReference type="EMBL" id="VCYH01000001">
    <property type="protein sequence ID" value="MDN7023695.1"/>
    <property type="molecule type" value="Genomic_DNA"/>
</dbReference>
<keyword evidence="5" id="KW-0418">Kinase</keyword>
<dbReference type="Pfam" id="PF08447">
    <property type="entry name" value="PAS_3"/>
    <property type="match status" value="1"/>
</dbReference>
<evidence type="ECO:0000313" key="10">
    <source>
        <dbReference type="Proteomes" id="UP001168338"/>
    </source>
</evidence>
<dbReference type="Pfam" id="PF13188">
    <property type="entry name" value="PAS_8"/>
    <property type="match status" value="1"/>
</dbReference>